<dbReference type="InterPro" id="IPR004316">
    <property type="entry name" value="SWEET_rpt"/>
</dbReference>
<evidence type="ECO:0000256" key="7">
    <source>
        <dbReference type="ARBA" id="ARBA00022597"/>
    </source>
</evidence>
<dbReference type="GO" id="GO:0051119">
    <property type="term" value="F:sugar transmembrane transporter activity"/>
    <property type="evidence" value="ECO:0007669"/>
    <property type="project" value="InterPro"/>
</dbReference>
<dbReference type="Gene3D" id="1.20.1280.290">
    <property type="match status" value="1"/>
</dbReference>
<dbReference type="PANTHER" id="PTHR10791:SF30">
    <property type="entry name" value="SUGAR TRANSPORTER SWEET1"/>
    <property type="match status" value="1"/>
</dbReference>
<proteinExistence type="inferred from homology"/>
<keyword evidence="8 13" id="KW-0812">Transmembrane</keyword>
<dbReference type="OrthoDB" id="409725at2759"/>
<evidence type="ECO:0000256" key="8">
    <source>
        <dbReference type="ARBA" id="ARBA00022692"/>
    </source>
</evidence>
<name>A0A7J7K8N5_BUGNE</name>
<comment type="similarity">
    <text evidence="3">Belongs to the SWEET sugar transporter family.</text>
</comment>
<organism evidence="15 16">
    <name type="scientific">Bugula neritina</name>
    <name type="common">Brown bryozoan</name>
    <name type="synonym">Sertularia neritina</name>
    <dbReference type="NCBI Taxonomy" id="10212"/>
    <lineage>
        <taxon>Eukaryota</taxon>
        <taxon>Metazoa</taxon>
        <taxon>Spiralia</taxon>
        <taxon>Lophotrochozoa</taxon>
        <taxon>Bryozoa</taxon>
        <taxon>Gymnolaemata</taxon>
        <taxon>Cheilostomatida</taxon>
        <taxon>Flustrina</taxon>
        <taxon>Buguloidea</taxon>
        <taxon>Bugulidae</taxon>
        <taxon>Bugula</taxon>
    </lineage>
</organism>
<dbReference type="EMBL" id="VXIV02001038">
    <property type="protein sequence ID" value="KAF6034593.1"/>
    <property type="molecule type" value="Genomic_DNA"/>
</dbReference>
<dbReference type="GO" id="GO:0000139">
    <property type="term" value="C:Golgi membrane"/>
    <property type="evidence" value="ECO:0007669"/>
    <property type="project" value="UniProtKB-SubCell"/>
</dbReference>
<evidence type="ECO:0000256" key="2">
    <source>
        <dbReference type="ARBA" id="ARBA00004653"/>
    </source>
</evidence>
<evidence type="ECO:0000256" key="12">
    <source>
        <dbReference type="ARBA" id="ARBA00023136"/>
    </source>
</evidence>
<dbReference type="GO" id="GO:0005886">
    <property type="term" value="C:plasma membrane"/>
    <property type="evidence" value="ECO:0007669"/>
    <property type="project" value="UniProtKB-SubCell"/>
</dbReference>
<keyword evidence="6" id="KW-1003">Cell membrane</keyword>
<keyword evidence="10 13" id="KW-1133">Transmembrane helix</keyword>
<feature type="transmembrane region" description="Helical" evidence="13">
    <location>
        <begin position="40"/>
        <end position="61"/>
    </location>
</feature>
<comment type="caution">
    <text evidence="15">The sequence shown here is derived from an EMBL/GenBank/DDBJ whole genome shotgun (WGS) entry which is preliminary data.</text>
</comment>
<accession>A0A7J7K8N5</accession>
<keyword evidence="11" id="KW-0333">Golgi apparatus</keyword>
<evidence type="ECO:0000256" key="10">
    <source>
        <dbReference type="ARBA" id="ARBA00022989"/>
    </source>
</evidence>
<evidence type="ECO:0000256" key="3">
    <source>
        <dbReference type="ARBA" id="ARBA00007809"/>
    </source>
</evidence>
<dbReference type="EMBL" id="VXIV02002923">
    <property type="protein sequence ID" value="KAF6021982.1"/>
    <property type="molecule type" value="Genomic_DNA"/>
</dbReference>
<reference evidence="15 16" key="2">
    <citation type="submission" date="2020-06" db="EMBL/GenBank/DDBJ databases">
        <title>Draft genome of Bugula neritina, a colonial animal packing powerful symbionts and potential medicines.</title>
        <authorList>
            <person name="Rayko M."/>
        </authorList>
    </citation>
    <scope>NUCLEOTIDE SEQUENCE [LARGE SCALE GENOMIC DNA]</scope>
    <source>
        <strain evidence="15">Kwan_BN1</strain>
    </source>
</reference>
<evidence type="ECO:0000313" key="14">
    <source>
        <dbReference type="EMBL" id="KAF6021982.1"/>
    </source>
</evidence>
<keyword evidence="5" id="KW-0813">Transport</keyword>
<evidence type="ECO:0000256" key="11">
    <source>
        <dbReference type="ARBA" id="ARBA00023034"/>
    </source>
</evidence>
<protein>
    <recommendedName>
        <fullName evidence="4">Sugar transporter SWEET1</fullName>
    </recommendedName>
</protein>
<evidence type="ECO:0000256" key="5">
    <source>
        <dbReference type="ARBA" id="ARBA00022448"/>
    </source>
</evidence>
<reference evidence="15 16" key="1">
    <citation type="submission" date="2019-09" db="EMBL/GenBank/DDBJ databases">
        <authorList>
            <person name="Raiko M."/>
            <person name="Komissarov A."/>
            <person name="Rhodes A."/>
            <person name="Kliver S."/>
            <person name="Lim-Fong G."/>
            <person name="Kwan J."/>
            <person name="O'Brien S.J."/>
            <person name="Lopez J.V."/>
        </authorList>
    </citation>
    <scope>NUCLEOTIDE SEQUENCE [LARGE SCALE GENOMIC DNA]</scope>
    <source>
        <strain evidence="15">Kwan_BN1</strain>
    </source>
</reference>
<dbReference type="Pfam" id="PF03083">
    <property type="entry name" value="MtN3_slv"/>
    <property type="match status" value="1"/>
</dbReference>
<evidence type="ECO:0000256" key="13">
    <source>
        <dbReference type="SAM" id="Phobius"/>
    </source>
</evidence>
<evidence type="ECO:0000256" key="4">
    <source>
        <dbReference type="ARBA" id="ARBA00021741"/>
    </source>
</evidence>
<keyword evidence="12 13" id="KW-0472">Membrane</keyword>
<keyword evidence="16" id="KW-1185">Reference proteome</keyword>
<evidence type="ECO:0000313" key="16">
    <source>
        <dbReference type="Proteomes" id="UP000593567"/>
    </source>
</evidence>
<evidence type="ECO:0000256" key="1">
    <source>
        <dbReference type="ARBA" id="ARBA00004651"/>
    </source>
</evidence>
<dbReference type="PANTHER" id="PTHR10791">
    <property type="entry name" value="RAG1-ACTIVATING PROTEIN 1"/>
    <property type="match status" value="1"/>
</dbReference>
<comment type="subcellular location">
    <subcellularLocation>
        <location evidence="1">Cell membrane</location>
        <topology evidence="1">Multi-pass membrane protein</topology>
    </subcellularLocation>
    <subcellularLocation>
        <location evidence="2">Golgi apparatus membrane</location>
        <topology evidence="2">Multi-pass membrane protein</topology>
    </subcellularLocation>
</comment>
<dbReference type="FunFam" id="1.20.1280.290:FF:000004">
    <property type="entry name" value="Sugar transporter SWEET"/>
    <property type="match status" value="1"/>
</dbReference>
<keyword evidence="7" id="KW-0762">Sugar transport</keyword>
<evidence type="ECO:0000313" key="15">
    <source>
        <dbReference type="EMBL" id="KAF6034593.1"/>
    </source>
</evidence>
<keyword evidence="9" id="KW-0677">Repeat</keyword>
<dbReference type="InterPro" id="IPR047664">
    <property type="entry name" value="SWEET"/>
</dbReference>
<feature type="transmembrane region" description="Helical" evidence="13">
    <location>
        <begin position="12"/>
        <end position="34"/>
    </location>
</feature>
<dbReference type="AlphaFoldDB" id="A0A7J7K8N5"/>
<dbReference type="Proteomes" id="UP000593567">
    <property type="component" value="Unassembled WGS sequence"/>
</dbReference>
<evidence type="ECO:0000256" key="9">
    <source>
        <dbReference type="ARBA" id="ARBA00022737"/>
    </source>
</evidence>
<gene>
    <name evidence="15" type="ORF">EB796_007094</name>
    <name evidence="14" type="ORF">EB796_019709</name>
</gene>
<evidence type="ECO:0000256" key="6">
    <source>
        <dbReference type="ARBA" id="ARBA00022475"/>
    </source>
</evidence>
<sequence length="71" mass="7690">MGEVISTKSTASMNFILSLANLLLAIEWSVYGYFLGNMFVAGPNVLGLFVSIAQLALFYVYPNHPAPVLPP</sequence>